<evidence type="ECO:0000256" key="2">
    <source>
        <dbReference type="ARBA" id="ARBA00022801"/>
    </source>
</evidence>
<evidence type="ECO:0000313" key="4">
    <source>
        <dbReference type="EMBL" id="KAL0820959.1"/>
    </source>
</evidence>
<dbReference type="InterPro" id="IPR003736">
    <property type="entry name" value="PAAI_dom"/>
</dbReference>
<protein>
    <recommendedName>
        <fullName evidence="3">Thioesterase domain-containing protein</fullName>
    </recommendedName>
</protein>
<keyword evidence="2" id="KW-0378">Hydrolase</keyword>
<dbReference type="PANTHER" id="PTHR21660">
    <property type="entry name" value="THIOESTERASE SUPERFAMILY MEMBER-RELATED"/>
    <property type="match status" value="1"/>
</dbReference>
<dbReference type="Gene3D" id="3.10.129.10">
    <property type="entry name" value="Hotdog Thioesterase"/>
    <property type="match status" value="1"/>
</dbReference>
<dbReference type="GO" id="GO:0016787">
    <property type="term" value="F:hydrolase activity"/>
    <property type="evidence" value="ECO:0007669"/>
    <property type="project" value="UniProtKB-KW"/>
</dbReference>
<dbReference type="SUPFAM" id="SSF54637">
    <property type="entry name" value="Thioesterase/thiol ester dehydrase-isomerase"/>
    <property type="match status" value="1"/>
</dbReference>
<sequence length="160" mass="17190">MASRGLRLIKALQSYTKSKPNQFDTSIILNKVNINSLSGGVSRSTFTVDRSMCNGGDTLHGGFIAACVDALSTFAHLGTTGKIAWTMGLNVDFISAARIGEEITVETSVLRQGNLPIVEASFKNAEGALVARGTTTLLNGSDKYQKMVKDVYHFDPEETV</sequence>
<proteinExistence type="inferred from homology"/>
<accession>A0ABD0SM86</accession>
<dbReference type="Proteomes" id="UP001549921">
    <property type="component" value="Unassembled WGS sequence"/>
</dbReference>
<dbReference type="InterPro" id="IPR039298">
    <property type="entry name" value="ACOT13"/>
</dbReference>
<dbReference type="InterPro" id="IPR029069">
    <property type="entry name" value="HotDog_dom_sf"/>
</dbReference>
<comment type="caution">
    <text evidence="4">The sequence shown here is derived from an EMBL/GenBank/DDBJ whole genome shotgun (WGS) entry which is preliminary data.</text>
</comment>
<dbReference type="NCBIfam" id="TIGR00369">
    <property type="entry name" value="unchar_dom_1"/>
    <property type="match status" value="1"/>
</dbReference>
<name>A0ABD0SM86_LOXSC</name>
<dbReference type="InterPro" id="IPR006683">
    <property type="entry name" value="Thioestr_dom"/>
</dbReference>
<dbReference type="PANTHER" id="PTHR21660:SF1">
    <property type="entry name" value="ACYL-COENZYME A THIOESTERASE 13"/>
    <property type="match status" value="1"/>
</dbReference>
<organism evidence="4 5">
    <name type="scientific">Loxostege sticticalis</name>
    <name type="common">Beet webworm moth</name>
    <dbReference type="NCBI Taxonomy" id="481309"/>
    <lineage>
        <taxon>Eukaryota</taxon>
        <taxon>Metazoa</taxon>
        <taxon>Ecdysozoa</taxon>
        <taxon>Arthropoda</taxon>
        <taxon>Hexapoda</taxon>
        <taxon>Insecta</taxon>
        <taxon>Pterygota</taxon>
        <taxon>Neoptera</taxon>
        <taxon>Endopterygota</taxon>
        <taxon>Lepidoptera</taxon>
        <taxon>Glossata</taxon>
        <taxon>Ditrysia</taxon>
        <taxon>Pyraloidea</taxon>
        <taxon>Crambidae</taxon>
        <taxon>Pyraustinae</taxon>
        <taxon>Loxostege</taxon>
    </lineage>
</organism>
<evidence type="ECO:0000256" key="1">
    <source>
        <dbReference type="ARBA" id="ARBA00008324"/>
    </source>
</evidence>
<evidence type="ECO:0000313" key="5">
    <source>
        <dbReference type="Proteomes" id="UP001549921"/>
    </source>
</evidence>
<evidence type="ECO:0000259" key="3">
    <source>
        <dbReference type="Pfam" id="PF03061"/>
    </source>
</evidence>
<dbReference type="CDD" id="cd03443">
    <property type="entry name" value="PaaI_thioesterase"/>
    <property type="match status" value="1"/>
</dbReference>
<feature type="domain" description="Thioesterase" evidence="3">
    <location>
        <begin position="58"/>
        <end position="114"/>
    </location>
</feature>
<reference evidence="4 5" key="1">
    <citation type="submission" date="2024-06" db="EMBL/GenBank/DDBJ databases">
        <title>A chromosome-level genome assembly of beet webworm, Loxostege sticticalis.</title>
        <authorList>
            <person name="Zhang Y."/>
        </authorList>
    </citation>
    <scope>NUCLEOTIDE SEQUENCE [LARGE SCALE GENOMIC DNA]</scope>
    <source>
        <strain evidence="4">AQ028</strain>
        <tissue evidence="4">Male pupae</tissue>
    </source>
</reference>
<comment type="similarity">
    <text evidence="1">Belongs to the thioesterase PaaI family.</text>
</comment>
<dbReference type="AlphaFoldDB" id="A0ABD0SM86"/>
<dbReference type="EMBL" id="JBEDNZ010000018">
    <property type="protein sequence ID" value="KAL0820959.1"/>
    <property type="molecule type" value="Genomic_DNA"/>
</dbReference>
<gene>
    <name evidence="4" type="ORF">ABMA28_005616</name>
</gene>
<dbReference type="Pfam" id="PF03061">
    <property type="entry name" value="4HBT"/>
    <property type="match status" value="1"/>
</dbReference>